<dbReference type="EMBL" id="FQZI01000004">
    <property type="protein sequence ID" value="SHJ00870.1"/>
    <property type="molecule type" value="Genomic_DNA"/>
</dbReference>
<evidence type="ECO:0000313" key="3">
    <source>
        <dbReference type="Proteomes" id="UP000184488"/>
    </source>
</evidence>
<feature type="transmembrane region" description="Helical" evidence="1">
    <location>
        <begin position="26"/>
        <end position="43"/>
    </location>
</feature>
<feature type="transmembrane region" description="Helical" evidence="1">
    <location>
        <begin position="134"/>
        <end position="149"/>
    </location>
</feature>
<keyword evidence="1" id="KW-0812">Transmembrane</keyword>
<dbReference type="Proteomes" id="UP000184488">
    <property type="component" value="Unassembled WGS sequence"/>
</dbReference>
<organism evidence="2 3">
    <name type="scientific">Flavobacterium terrae</name>
    <dbReference type="NCBI Taxonomy" id="415425"/>
    <lineage>
        <taxon>Bacteria</taxon>
        <taxon>Pseudomonadati</taxon>
        <taxon>Bacteroidota</taxon>
        <taxon>Flavobacteriia</taxon>
        <taxon>Flavobacteriales</taxon>
        <taxon>Flavobacteriaceae</taxon>
        <taxon>Flavobacterium</taxon>
    </lineage>
</organism>
<reference evidence="3" key="1">
    <citation type="submission" date="2016-11" db="EMBL/GenBank/DDBJ databases">
        <authorList>
            <person name="Varghese N."/>
            <person name="Submissions S."/>
        </authorList>
    </citation>
    <scope>NUCLEOTIDE SEQUENCE [LARGE SCALE GENOMIC DNA]</scope>
    <source>
        <strain evidence="3">DSM 18829</strain>
    </source>
</reference>
<dbReference type="Pfam" id="PF14897">
    <property type="entry name" value="EpsG"/>
    <property type="match status" value="1"/>
</dbReference>
<evidence type="ECO:0000256" key="1">
    <source>
        <dbReference type="SAM" id="Phobius"/>
    </source>
</evidence>
<sequence>MVLILLFFVLIFFSYREIFFEKNNLLFFYLLAFIVAIIDGLRWNSGVDFQMYHNSYTKLFNSVDLHNGRYDFLYLLLTKLFKILNLHYTFFLLGISLFTTFLYVFTIKKFTQYPIFALLCFFVNIIGFWGNNRQLIALGIVFFSIQFLIKRKYLLFVTCVLIASGFHFTAIMMLFLPICNMEFKRHDLLALVVFGLLSFSILSEKNLLWFFEINKDYFPHFHERFNSYKKINHIQIDPVFLILGIARKLLPVCFLFYFRKSFSKLDGYHFFLNISILSLVVYLWVKFNFVYLAGRFTIYFSIYECIIYSWFGYIVLKSNSKRILFLFFVIFFGFVFWKSISLYPHLFVPYNTIFFSF</sequence>
<keyword evidence="1" id="KW-0472">Membrane</keyword>
<dbReference type="AlphaFoldDB" id="A0A1M6FT87"/>
<protein>
    <submittedName>
        <fullName evidence="2">EpsG family protein</fullName>
    </submittedName>
</protein>
<feature type="transmembrane region" description="Helical" evidence="1">
    <location>
        <begin position="111"/>
        <end position="129"/>
    </location>
</feature>
<feature type="transmembrane region" description="Helical" evidence="1">
    <location>
        <begin position="239"/>
        <end position="258"/>
    </location>
</feature>
<name>A0A1M6FT87_9FLAO</name>
<keyword evidence="1" id="KW-1133">Transmembrane helix</keyword>
<feature type="transmembrane region" description="Helical" evidence="1">
    <location>
        <begin position="155"/>
        <end position="176"/>
    </location>
</feature>
<dbReference type="InterPro" id="IPR049458">
    <property type="entry name" value="EpsG-like"/>
</dbReference>
<accession>A0A1M6FT87</accession>
<feature type="transmembrane region" description="Helical" evidence="1">
    <location>
        <begin position="298"/>
        <end position="316"/>
    </location>
</feature>
<feature type="transmembrane region" description="Helical" evidence="1">
    <location>
        <begin position="86"/>
        <end position="105"/>
    </location>
</feature>
<feature type="transmembrane region" description="Helical" evidence="1">
    <location>
        <begin position="323"/>
        <end position="340"/>
    </location>
</feature>
<keyword evidence="3" id="KW-1185">Reference proteome</keyword>
<proteinExistence type="predicted"/>
<gene>
    <name evidence="2" type="ORF">SAMN05444363_2330</name>
</gene>
<dbReference type="STRING" id="415425.SAMN05444363_2330"/>
<dbReference type="RefSeq" id="WP_084127225.1">
    <property type="nucleotide sequence ID" value="NZ_FQZI01000004.1"/>
</dbReference>
<feature type="transmembrane region" description="Helical" evidence="1">
    <location>
        <begin position="188"/>
        <end position="211"/>
    </location>
</feature>
<feature type="transmembrane region" description="Helical" evidence="1">
    <location>
        <begin position="270"/>
        <end position="292"/>
    </location>
</feature>
<evidence type="ECO:0000313" key="2">
    <source>
        <dbReference type="EMBL" id="SHJ00870.1"/>
    </source>
</evidence>